<dbReference type="GO" id="GO:0000493">
    <property type="term" value="P:box H/ACA snoRNP assembly"/>
    <property type="evidence" value="ECO:0007669"/>
    <property type="project" value="InterPro"/>
</dbReference>
<dbReference type="EMBL" id="JABDTM020027137">
    <property type="protein sequence ID" value="KAH0810976.1"/>
    <property type="molecule type" value="Genomic_DNA"/>
</dbReference>
<gene>
    <name evidence="5" type="ORF">GEV33_011815</name>
</gene>
<dbReference type="InterPro" id="IPR007009">
    <property type="entry name" value="Shq1_C"/>
</dbReference>
<protein>
    <recommendedName>
        <fullName evidence="2">Protein SHQ1 homolog</fullName>
    </recommendedName>
</protein>
<dbReference type="InterPro" id="IPR048696">
    <property type="entry name" value="SHQ1-like_CS"/>
</dbReference>
<proteinExistence type="inferred from homology"/>
<evidence type="ECO:0000256" key="1">
    <source>
        <dbReference type="ARBA" id="ARBA00005607"/>
    </source>
</evidence>
<dbReference type="Pfam" id="PF04925">
    <property type="entry name" value="SHQ1"/>
    <property type="match status" value="1"/>
</dbReference>
<dbReference type="AlphaFoldDB" id="A0A8J6HAX4"/>
<keyword evidence="6" id="KW-1185">Reference proteome</keyword>
<evidence type="ECO:0000256" key="3">
    <source>
        <dbReference type="SAM" id="MobiDB-lite"/>
    </source>
</evidence>
<dbReference type="PANTHER" id="PTHR12967:SF0">
    <property type="entry name" value="PROTEIN SHQ1 HOMOLOG"/>
    <property type="match status" value="1"/>
</dbReference>
<dbReference type="PANTHER" id="PTHR12967">
    <property type="entry name" value="PROTEIN SHQ1 HOMOLOG"/>
    <property type="match status" value="1"/>
</dbReference>
<dbReference type="InterPro" id="IPR008978">
    <property type="entry name" value="HSP20-like_chaperone"/>
</dbReference>
<feature type="compositionally biased region" description="Acidic residues" evidence="3">
    <location>
        <begin position="408"/>
        <end position="426"/>
    </location>
</feature>
<evidence type="ECO:0000313" key="6">
    <source>
        <dbReference type="Proteomes" id="UP000719412"/>
    </source>
</evidence>
<dbReference type="GO" id="GO:0005654">
    <property type="term" value="C:nucleoplasm"/>
    <property type="evidence" value="ECO:0007669"/>
    <property type="project" value="TreeGrafter"/>
</dbReference>
<dbReference type="SUPFAM" id="SSF49764">
    <property type="entry name" value="HSP20-like chaperones"/>
    <property type="match status" value="1"/>
</dbReference>
<feature type="region of interest" description="Disordered" evidence="3">
    <location>
        <begin position="406"/>
        <end position="435"/>
    </location>
</feature>
<reference evidence="5" key="1">
    <citation type="journal article" date="2020" name="J Insects Food Feed">
        <title>The yellow mealworm (Tenebrio molitor) genome: a resource for the emerging insects as food and feed industry.</title>
        <authorList>
            <person name="Eriksson T."/>
            <person name="Andere A."/>
            <person name="Kelstrup H."/>
            <person name="Emery V."/>
            <person name="Picard C."/>
        </authorList>
    </citation>
    <scope>NUCLEOTIDE SEQUENCE</scope>
    <source>
        <strain evidence="5">Stoneville</strain>
        <tissue evidence="5">Whole head</tissue>
    </source>
</reference>
<evidence type="ECO:0000256" key="2">
    <source>
        <dbReference type="ARBA" id="ARBA00013750"/>
    </source>
</evidence>
<comment type="similarity">
    <text evidence="1">Belongs to the SHQ1 family.</text>
</comment>
<dbReference type="GO" id="GO:0005737">
    <property type="term" value="C:cytoplasm"/>
    <property type="evidence" value="ECO:0007669"/>
    <property type="project" value="TreeGrafter"/>
</dbReference>
<dbReference type="Pfam" id="PF21413">
    <property type="entry name" value="SHQ1-like_CS"/>
    <property type="match status" value="1"/>
</dbReference>
<evidence type="ECO:0000259" key="4">
    <source>
        <dbReference type="PROSITE" id="PS51203"/>
    </source>
</evidence>
<dbReference type="CDD" id="cd06463">
    <property type="entry name" value="p23_like"/>
    <property type="match status" value="1"/>
</dbReference>
<evidence type="ECO:0000313" key="5">
    <source>
        <dbReference type="EMBL" id="KAH0810976.1"/>
    </source>
</evidence>
<sequence length="435" mass="50511">MITPRFKLSQNESTVTINVRAPYSNLRDLEVTIDEDVFIFFSSPYYLRLHLPGRLAEDDFTESSFNSDSGEFTFSVKKVITGEHFPDLDLITKLLTPKIQVTDSEDPDRKIIIEIDSDNTQKPSEKLNEEFGFALAGKQHFHHIASEFKDVFEVDPREVKLSERHKMRLQYEQGKFNLDHYLSDYIENDEILELIALKSHWVDLEEDKIQFSDQELDFLKDLPNKHYNISETQINYCYCSLIDILFAYCYDRRTTQFEGSSESGWTIAKLAASFCWLDVFQTPKDALVSGFRRCVIYPLYRNFDLNQTIFTDLKQLLNLGEKHIIKCLIEMHNIFLKGDCCRYILNNLFIKDYIVYIMKWDGIKWKEVVSQVEQTTIHKADLGLNLQEMEDDVCQKLGNLANLTIKEDDSDDTDCDSSSDDSDETSSDSGDTTSD</sequence>
<accession>A0A8J6HAX4</accession>
<dbReference type="Proteomes" id="UP000719412">
    <property type="component" value="Unassembled WGS sequence"/>
</dbReference>
<dbReference type="Gene3D" id="2.60.40.790">
    <property type="match status" value="1"/>
</dbReference>
<dbReference type="InterPro" id="IPR039742">
    <property type="entry name" value="Shq1"/>
</dbReference>
<dbReference type="GO" id="GO:0051082">
    <property type="term" value="F:unfolded protein binding"/>
    <property type="evidence" value="ECO:0007669"/>
    <property type="project" value="TreeGrafter"/>
</dbReference>
<organism evidence="5 6">
    <name type="scientific">Tenebrio molitor</name>
    <name type="common">Yellow mealworm beetle</name>
    <dbReference type="NCBI Taxonomy" id="7067"/>
    <lineage>
        <taxon>Eukaryota</taxon>
        <taxon>Metazoa</taxon>
        <taxon>Ecdysozoa</taxon>
        <taxon>Arthropoda</taxon>
        <taxon>Hexapoda</taxon>
        <taxon>Insecta</taxon>
        <taxon>Pterygota</taxon>
        <taxon>Neoptera</taxon>
        <taxon>Endopterygota</taxon>
        <taxon>Coleoptera</taxon>
        <taxon>Polyphaga</taxon>
        <taxon>Cucujiformia</taxon>
        <taxon>Tenebrionidae</taxon>
        <taxon>Tenebrio</taxon>
    </lineage>
</organism>
<dbReference type="PROSITE" id="PS51203">
    <property type="entry name" value="CS"/>
    <property type="match status" value="1"/>
</dbReference>
<comment type="caution">
    <text evidence="5">The sequence shown here is derived from an EMBL/GenBank/DDBJ whole genome shotgun (WGS) entry which is preliminary data.</text>
</comment>
<dbReference type="InterPro" id="IPR007052">
    <property type="entry name" value="CS_dom"/>
</dbReference>
<feature type="domain" description="CS" evidence="4">
    <location>
        <begin position="1"/>
        <end position="89"/>
    </location>
</feature>
<reference evidence="5" key="2">
    <citation type="submission" date="2021-08" db="EMBL/GenBank/DDBJ databases">
        <authorList>
            <person name="Eriksson T."/>
        </authorList>
    </citation>
    <scope>NUCLEOTIDE SEQUENCE</scope>
    <source>
        <strain evidence="5">Stoneville</strain>
        <tissue evidence="5">Whole head</tissue>
    </source>
</reference>
<name>A0A8J6HAX4_TENMO</name>